<protein>
    <recommendedName>
        <fullName evidence="3">4Fe-4S ferredoxin-type domain-containing protein</fullName>
    </recommendedName>
</protein>
<dbReference type="Proteomes" id="UP001189429">
    <property type="component" value="Unassembled WGS sequence"/>
</dbReference>
<proteinExistence type="predicted"/>
<name>A0ABN9Y324_9DINO</name>
<keyword evidence="2" id="KW-1185">Reference proteome</keyword>
<sequence>MREVHEGGVVSCFCDVNCGECRMMCPKATDLKGALQAVIQAALSKDEFVVRGALISVDAGCIADTQVLREVLLELDDVFCCFPFGQQGMIGEAARHGNLMINVLLSNCAAQGTDLGAVLSGSSTPFREVP</sequence>
<accession>A0ABN9Y324</accession>
<evidence type="ECO:0000313" key="2">
    <source>
        <dbReference type="Proteomes" id="UP001189429"/>
    </source>
</evidence>
<evidence type="ECO:0008006" key="3">
    <source>
        <dbReference type="Google" id="ProtNLM"/>
    </source>
</evidence>
<gene>
    <name evidence="1" type="ORF">PCOR1329_LOCUS80884</name>
</gene>
<organism evidence="1 2">
    <name type="scientific">Prorocentrum cordatum</name>
    <dbReference type="NCBI Taxonomy" id="2364126"/>
    <lineage>
        <taxon>Eukaryota</taxon>
        <taxon>Sar</taxon>
        <taxon>Alveolata</taxon>
        <taxon>Dinophyceae</taxon>
        <taxon>Prorocentrales</taxon>
        <taxon>Prorocentraceae</taxon>
        <taxon>Prorocentrum</taxon>
    </lineage>
</organism>
<dbReference type="EMBL" id="CAUYUJ010021503">
    <property type="protein sequence ID" value="CAK0905029.1"/>
    <property type="molecule type" value="Genomic_DNA"/>
</dbReference>
<reference evidence="1" key="1">
    <citation type="submission" date="2023-10" db="EMBL/GenBank/DDBJ databases">
        <authorList>
            <person name="Chen Y."/>
            <person name="Shah S."/>
            <person name="Dougan E. K."/>
            <person name="Thang M."/>
            <person name="Chan C."/>
        </authorList>
    </citation>
    <scope>NUCLEOTIDE SEQUENCE [LARGE SCALE GENOMIC DNA]</scope>
</reference>
<comment type="caution">
    <text evidence="1">The sequence shown here is derived from an EMBL/GenBank/DDBJ whole genome shotgun (WGS) entry which is preliminary data.</text>
</comment>
<evidence type="ECO:0000313" key="1">
    <source>
        <dbReference type="EMBL" id="CAK0905029.1"/>
    </source>
</evidence>